<keyword evidence="2 7" id="KW-0479">Metal-binding</keyword>
<dbReference type="FunCoup" id="D3B433">
    <property type="interactions" value="24"/>
</dbReference>
<reference evidence="10 11" key="1">
    <citation type="journal article" date="2011" name="Genome Res.">
        <title>Phylogeny-wide analysis of social amoeba genomes highlights ancient origins for complex intercellular communication.</title>
        <authorList>
            <person name="Heidel A.J."/>
            <person name="Lawal H.M."/>
            <person name="Felder M."/>
            <person name="Schilde C."/>
            <person name="Helps N.R."/>
            <person name="Tunggal B."/>
            <person name="Rivero F."/>
            <person name="John U."/>
            <person name="Schleicher M."/>
            <person name="Eichinger L."/>
            <person name="Platzer M."/>
            <person name="Noegel A.A."/>
            <person name="Schaap P."/>
            <person name="Gloeckner G."/>
        </authorList>
    </citation>
    <scope>NUCLEOTIDE SEQUENCE [LARGE SCALE GENOMIC DNA]</scope>
    <source>
        <strain evidence="11">ATCC 26659 / Pp 5 / PN500</strain>
    </source>
</reference>
<evidence type="ECO:0000313" key="10">
    <source>
        <dbReference type="EMBL" id="EFA84081.1"/>
    </source>
</evidence>
<feature type="chain" id="PRO_5003041323" evidence="8">
    <location>
        <begin position="25"/>
        <end position="564"/>
    </location>
</feature>
<feature type="signal peptide" evidence="8">
    <location>
        <begin position="1"/>
        <end position="24"/>
    </location>
</feature>
<dbReference type="AlphaFoldDB" id="D3B433"/>
<name>D3B433_HETP5</name>
<evidence type="ECO:0000313" key="11">
    <source>
        <dbReference type="Proteomes" id="UP000001396"/>
    </source>
</evidence>
<comment type="cofactor">
    <cofactor evidence="7">
        <name>Ca(2+)</name>
        <dbReference type="ChEBI" id="CHEBI:29108"/>
    </cofactor>
    <text evidence="7">Binds 1 Ca(2+) ion per subunit.</text>
</comment>
<dbReference type="InterPro" id="IPR015366">
    <property type="entry name" value="S53_propep"/>
</dbReference>
<evidence type="ECO:0000256" key="1">
    <source>
        <dbReference type="ARBA" id="ARBA00022670"/>
    </source>
</evidence>
<dbReference type="GeneID" id="31358677"/>
<evidence type="ECO:0000256" key="3">
    <source>
        <dbReference type="ARBA" id="ARBA00022801"/>
    </source>
</evidence>
<dbReference type="GO" id="GO:0004252">
    <property type="term" value="F:serine-type endopeptidase activity"/>
    <property type="evidence" value="ECO:0007669"/>
    <property type="project" value="UniProtKB-UniRule"/>
</dbReference>
<evidence type="ECO:0000256" key="7">
    <source>
        <dbReference type="PROSITE-ProRule" id="PRU01032"/>
    </source>
</evidence>
<keyword evidence="4 7" id="KW-0720">Serine protease</keyword>
<feature type="active site" description="Charge relay system" evidence="7">
    <location>
        <position position="283"/>
    </location>
</feature>
<dbReference type="PROSITE" id="PS51695">
    <property type="entry name" value="SEDOLISIN"/>
    <property type="match status" value="1"/>
</dbReference>
<sequence>MQLNSFRIVLLLVFSISIIDYVYSSDFVPAPPLLPRRKYVEHTKPISINPSQWVGKRIDNIQETEIELTIGIKQRNLNTLEKIVWEVSDVKHPNYGKYLNFNQVKSIVEPSEESVRIVSNWLENNGIDNFRLSGSGDFIKGKVNVLKAQDLLKVEYQRFTHEESGRILIRSLDPYSVPWELEDHIDFIGGVNHFPLVARLNKMENIKKELNYVSPYLVRKVMNASIVPAHAANSQAIAQFLEEYFSQSDLDLFQQHYRLDQKAITTIRGPNRETEPGMETALDIQYITAMAPNVSTWIVSTGGLHEGQEPFLDWLVDMSSNPDLPYVHSISYGDDESSIEKAYTDRVDIEFQKYAAMGRTMVFSSGDSGVGCTSSCDSHVPGWPASSRFVLSVGGVDWDGTNMNGDVISGGGFSNYFPRPQYQEDVVSNYLSKKVDKSFEKLFNSSGRAYPDVSSFSESLIIAHRGRLMSIGGTSASAPIIAGLLSNINSKRLSLDQPTIGFVNPLLYKIAKENPESFYDIKTGSNEFHCCKGFKSSDGWDPVTGLGVPNFNVLLDYMTKFDSS</sequence>
<dbReference type="InterPro" id="IPR030400">
    <property type="entry name" value="Sedolisin_dom"/>
</dbReference>
<feature type="binding site" evidence="7">
    <location>
        <position position="541"/>
    </location>
    <ligand>
        <name>Ca(2+)</name>
        <dbReference type="ChEBI" id="CHEBI:29108"/>
    </ligand>
</feature>
<organism evidence="10 11">
    <name type="scientific">Heterostelium pallidum (strain ATCC 26659 / Pp 5 / PN500)</name>
    <name type="common">Cellular slime mold</name>
    <name type="synonym">Polysphondylium pallidum</name>
    <dbReference type="NCBI Taxonomy" id="670386"/>
    <lineage>
        <taxon>Eukaryota</taxon>
        <taxon>Amoebozoa</taxon>
        <taxon>Evosea</taxon>
        <taxon>Eumycetozoa</taxon>
        <taxon>Dictyostelia</taxon>
        <taxon>Acytosteliales</taxon>
        <taxon>Acytosteliaceae</taxon>
        <taxon>Heterostelium</taxon>
    </lineage>
</organism>
<gene>
    <name evidence="10" type="primary">tpp1</name>
    <name evidence="10" type="ORF">PPL_03154</name>
</gene>
<dbReference type="Pfam" id="PF00082">
    <property type="entry name" value="Peptidase_S8"/>
    <property type="match status" value="1"/>
</dbReference>
<dbReference type="SMART" id="SM00944">
    <property type="entry name" value="Pro-kuma_activ"/>
    <property type="match status" value="1"/>
</dbReference>
<dbReference type="EMBL" id="ADBJ01000010">
    <property type="protein sequence ID" value="EFA84081.1"/>
    <property type="molecule type" value="Genomic_DNA"/>
</dbReference>
<feature type="binding site" evidence="7">
    <location>
        <position position="521"/>
    </location>
    <ligand>
        <name>Ca(2+)</name>
        <dbReference type="ChEBI" id="CHEBI:29108"/>
    </ligand>
</feature>
<dbReference type="InterPro" id="IPR050819">
    <property type="entry name" value="Tripeptidyl-peptidase_I"/>
</dbReference>
<feature type="active site" description="Charge relay system" evidence="7">
    <location>
        <position position="279"/>
    </location>
</feature>
<dbReference type="InParanoid" id="D3B433"/>
<dbReference type="SUPFAM" id="SSF54897">
    <property type="entry name" value="Protease propeptides/inhibitors"/>
    <property type="match status" value="1"/>
</dbReference>
<dbReference type="InterPro" id="IPR036852">
    <property type="entry name" value="Peptidase_S8/S53_dom_sf"/>
</dbReference>
<dbReference type="CDD" id="cd04056">
    <property type="entry name" value="Peptidases_S53"/>
    <property type="match status" value="1"/>
</dbReference>
<protein>
    <submittedName>
        <fullName evidence="10">Peptidase S8 and S53 domain-containing protein</fullName>
    </submittedName>
</protein>
<dbReference type="PANTHER" id="PTHR14218:SF14">
    <property type="entry name" value="TRIPEPTIDYL-PEPTIDASE 1"/>
    <property type="match status" value="1"/>
</dbReference>
<keyword evidence="1 7" id="KW-0645">Protease</keyword>
<feature type="active site" description="Charge relay system" evidence="7">
    <location>
        <position position="475"/>
    </location>
</feature>
<feature type="binding site" evidence="7">
    <location>
        <position position="520"/>
    </location>
    <ligand>
        <name>Ca(2+)</name>
        <dbReference type="ChEBI" id="CHEBI:29108"/>
    </ligand>
</feature>
<keyword evidence="11" id="KW-1185">Reference proteome</keyword>
<dbReference type="InterPro" id="IPR023828">
    <property type="entry name" value="Peptidase_S8_Ser-AS"/>
</dbReference>
<dbReference type="Gene3D" id="3.40.50.200">
    <property type="entry name" value="Peptidase S8/S53 domain"/>
    <property type="match status" value="1"/>
</dbReference>
<evidence type="ECO:0000256" key="6">
    <source>
        <dbReference type="ARBA" id="ARBA00023145"/>
    </source>
</evidence>
<dbReference type="PROSITE" id="PS00138">
    <property type="entry name" value="SUBTILASE_SER"/>
    <property type="match status" value="1"/>
</dbReference>
<keyword evidence="6" id="KW-0865">Zymogen</keyword>
<dbReference type="GO" id="GO:0008240">
    <property type="term" value="F:tripeptidyl-peptidase activity"/>
    <property type="evidence" value="ECO:0007669"/>
    <property type="project" value="TreeGrafter"/>
</dbReference>
<accession>D3B433</accession>
<keyword evidence="8" id="KW-0732">Signal</keyword>
<evidence type="ECO:0000256" key="2">
    <source>
        <dbReference type="ARBA" id="ARBA00022723"/>
    </source>
</evidence>
<dbReference type="PANTHER" id="PTHR14218">
    <property type="entry name" value="PROTEASE S8 TRIPEPTIDYL PEPTIDASE I CLN2"/>
    <property type="match status" value="1"/>
</dbReference>
<evidence type="ECO:0000256" key="4">
    <source>
        <dbReference type="ARBA" id="ARBA00022825"/>
    </source>
</evidence>
<dbReference type="GO" id="GO:0006508">
    <property type="term" value="P:proteolysis"/>
    <property type="evidence" value="ECO:0007669"/>
    <property type="project" value="UniProtKB-KW"/>
</dbReference>
<dbReference type="STRING" id="670386.D3B433"/>
<keyword evidence="5 7" id="KW-0106">Calcium</keyword>
<evidence type="ECO:0000256" key="8">
    <source>
        <dbReference type="SAM" id="SignalP"/>
    </source>
</evidence>
<comment type="caution">
    <text evidence="10">The sequence shown here is derived from an EMBL/GenBank/DDBJ whole genome shotgun (WGS) entry which is preliminary data.</text>
</comment>
<feature type="domain" description="Peptidase S53" evidence="9">
    <location>
        <begin position="212"/>
        <end position="561"/>
    </location>
</feature>
<proteinExistence type="predicted"/>
<dbReference type="OMA" id="GETVWNE"/>
<evidence type="ECO:0000259" key="9">
    <source>
        <dbReference type="PROSITE" id="PS51695"/>
    </source>
</evidence>
<dbReference type="CDD" id="cd11377">
    <property type="entry name" value="Pro-peptidase_S53"/>
    <property type="match status" value="1"/>
</dbReference>
<dbReference type="SUPFAM" id="SSF52743">
    <property type="entry name" value="Subtilisin-like"/>
    <property type="match status" value="1"/>
</dbReference>
<dbReference type="GO" id="GO:0046872">
    <property type="term" value="F:metal ion binding"/>
    <property type="evidence" value="ECO:0007669"/>
    <property type="project" value="UniProtKB-UniRule"/>
</dbReference>
<feature type="binding site" evidence="7">
    <location>
        <position position="539"/>
    </location>
    <ligand>
        <name>Ca(2+)</name>
        <dbReference type="ChEBI" id="CHEBI:29108"/>
    </ligand>
</feature>
<dbReference type="InterPro" id="IPR000209">
    <property type="entry name" value="Peptidase_S8/S53_dom"/>
</dbReference>
<keyword evidence="3 7" id="KW-0378">Hydrolase</keyword>
<dbReference type="Proteomes" id="UP000001396">
    <property type="component" value="Unassembled WGS sequence"/>
</dbReference>
<dbReference type="RefSeq" id="XP_020436198.1">
    <property type="nucleotide sequence ID" value="XM_020574126.1"/>
</dbReference>
<evidence type="ECO:0000256" key="5">
    <source>
        <dbReference type="ARBA" id="ARBA00022837"/>
    </source>
</evidence>
<dbReference type="Pfam" id="PF09286">
    <property type="entry name" value="Pro-kuma_activ"/>
    <property type="match status" value="1"/>
</dbReference>